<accession>A0A934RFQ6</accession>
<dbReference type="RefSeq" id="WP_200282563.1">
    <property type="nucleotide sequence ID" value="NZ_JAENII010000015.1"/>
</dbReference>
<dbReference type="AlphaFoldDB" id="A0A934RFQ6"/>
<dbReference type="EMBL" id="JAENII010000015">
    <property type="protein sequence ID" value="MBK1828672.1"/>
    <property type="molecule type" value="Genomic_DNA"/>
</dbReference>
<evidence type="ECO:0000313" key="1">
    <source>
        <dbReference type="EMBL" id="MBK1828672.1"/>
    </source>
</evidence>
<name>A0A934RFQ6_9BACT</name>
<dbReference type="Proteomes" id="UP000658278">
    <property type="component" value="Unassembled WGS sequence"/>
</dbReference>
<reference evidence="1" key="1">
    <citation type="submission" date="2021-01" db="EMBL/GenBank/DDBJ databases">
        <title>Modified the classification status of verrucomicrobia.</title>
        <authorList>
            <person name="Feng X."/>
        </authorList>
    </citation>
    <scope>NUCLEOTIDE SEQUENCE</scope>
    <source>
        <strain evidence="1">KCTC 22201</strain>
    </source>
</reference>
<organism evidence="1 2">
    <name type="scientific">Haloferula rosea</name>
    <dbReference type="NCBI Taxonomy" id="490093"/>
    <lineage>
        <taxon>Bacteria</taxon>
        <taxon>Pseudomonadati</taxon>
        <taxon>Verrucomicrobiota</taxon>
        <taxon>Verrucomicrobiia</taxon>
        <taxon>Verrucomicrobiales</taxon>
        <taxon>Verrucomicrobiaceae</taxon>
        <taxon>Haloferula</taxon>
    </lineage>
</organism>
<protein>
    <submittedName>
        <fullName evidence="1">Uncharacterized protein</fullName>
    </submittedName>
</protein>
<comment type="caution">
    <text evidence="1">The sequence shown here is derived from an EMBL/GenBank/DDBJ whole genome shotgun (WGS) entry which is preliminary data.</text>
</comment>
<sequence length="434" mass="47963">MKLSLILSFVILFAGGMIGWHDQRRLVSLRTTHETLVLEARSMGVEVDEVSEASKRRLSEREAEQREEKVRLYAARLVSFVKRAEENEGKEGPEMQREMVEVMDGLLGMDAKELTLLVGMIRNHPELDEDMRSGLIGFSLVMLSEHSPRAALTIYAESGDLMAEEEKMEWVVSAALNNLAQSSPLEALDWIRQHSAAHPELVKDDAKRSVVAGASVTDPALAFRLMDELDLKLDGSVASSLAEACRGVDERGALLRAMEDPGVDLEDAQRELLLQQMARPLVREGFEAASEWLENAGVSEDAVRSMIQGIDYHQIRSEAAEWIEWTGERLEGAELKTKVSSLVGEWTKSDYRVAGEWLTKVEEGPVREAGVVGFTEAVAQHDPEVAAEWARTLPRGDDRERLAGLVFSSWSEVDPAAAAAFAVDEGLAVELPGE</sequence>
<proteinExistence type="predicted"/>
<evidence type="ECO:0000313" key="2">
    <source>
        <dbReference type="Proteomes" id="UP000658278"/>
    </source>
</evidence>
<keyword evidence="2" id="KW-1185">Reference proteome</keyword>
<gene>
    <name evidence="1" type="ORF">JIN81_16685</name>
</gene>